<sequence>MYVGIPLLAKWVTLDYQNTSSRGPITVDSLAVEVLATQKPYNLLDRSQHPLPVSHSDTGPTSSWLYVQTDQPHGSDCIWVADSHAAVDYGADEQVLVCSYSTSGASFQLGNSSGDGRVLKSVDSFRVLELVTDSDDRERVALSRHRMTRLLAPETQENPIFFHGTDHTPQAGSYLCLISLSLVLFCNSCRVSRLLLSS</sequence>
<organism evidence="1 2">
    <name type="scientific">Geodia barretti</name>
    <name type="common">Barrett's horny sponge</name>
    <dbReference type="NCBI Taxonomy" id="519541"/>
    <lineage>
        <taxon>Eukaryota</taxon>
        <taxon>Metazoa</taxon>
        <taxon>Porifera</taxon>
        <taxon>Demospongiae</taxon>
        <taxon>Heteroscleromorpha</taxon>
        <taxon>Tetractinellida</taxon>
        <taxon>Astrophorina</taxon>
        <taxon>Geodiidae</taxon>
        <taxon>Geodia</taxon>
    </lineage>
</organism>
<protein>
    <submittedName>
        <fullName evidence="1">Uncharacterized protein</fullName>
    </submittedName>
</protein>
<accession>A0AA35SLM2</accession>
<evidence type="ECO:0000313" key="2">
    <source>
        <dbReference type="Proteomes" id="UP001174909"/>
    </source>
</evidence>
<dbReference type="Proteomes" id="UP001174909">
    <property type="component" value="Unassembled WGS sequence"/>
</dbReference>
<evidence type="ECO:0000313" key="1">
    <source>
        <dbReference type="EMBL" id="CAI8032345.1"/>
    </source>
</evidence>
<reference evidence="1" key="1">
    <citation type="submission" date="2023-03" db="EMBL/GenBank/DDBJ databases">
        <authorList>
            <person name="Steffen K."/>
            <person name="Cardenas P."/>
        </authorList>
    </citation>
    <scope>NUCLEOTIDE SEQUENCE</scope>
</reference>
<dbReference type="AlphaFoldDB" id="A0AA35SLM2"/>
<gene>
    <name evidence="1" type="ORF">GBAR_LOCUS18287</name>
</gene>
<comment type="caution">
    <text evidence="1">The sequence shown here is derived from an EMBL/GenBank/DDBJ whole genome shotgun (WGS) entry which is preliminary data.</text>
</comment>
<keyword evidence="2" id="KW-1185">Reference proteome</keyword>
<name>A0AA35SLM2_GEOBA</name>
<proteinExistence type="predicted"/>
<dbReference type="EMBL" id="CASHTH010002598">
    <property type="protein sequence ID" value="CAI8032345.1"/>
    <property type="molecule type" value="Genomic_DNA"/>
</dbReference>